<dbReference type="EMBL" id="VBAP01000067">
    <property type="protein sequence ID" value="TMI73759.1"/>
    <property type="molecule type" value="Genomic_DNA"/>
</dbReference>
<evidence type="ECO:0000256" key="5">
    <source>
        <dbReference type="ARBA" id="ARBA00022697"/>
    </source>
</evidence>
<dbReference type="NCBIfam" id="NF011456">
    <property type="entry name" value="PRK14874.1"/>
    <property type="match status" value="1"/>
</dbReference>
<comment type="similarity">
    <text evidence="1">Belongs to the aspartate-semialdehyde dehydrogenase family.</text>
</comment>
<dbReference type="Gene3D" id="3.40.50.720">
    <property type="entry name" value="NAD(P)-binding Rossmann-like Domain"/>
    <property type="match status" value="1"/>
</dbReference>
<evidence type="ECO:0000256" key="1">
    <source>
        <dbReference type="ARBA" id="ARBA00010584"/>
    </source>
</evidence>
<dbReference type="GO" id="GO:0050661">
    <property type="term" value="F:NADP binding"/>
    <property type="evidence" value="ECO:0007669"/>
    <property type="project" value="InterPro"/>
</dbReference>
<comment type="caution">
    <text evidence="15">The sequence shown here is derived from an EMBL/GenBank/DDBJ whole genome shotgun (WGS) entry which is preliminary data.</text>
</comment>
<evidence type="ECO:0000259" key="14">
    <source>
        <dbReference type="SMART" id="SM00859"/>
    </source>
</evidence>
<feature type="domain" description="Semialdehyde dehydrogenase NAD-binding" evidence="14">
    <location>
        <begin position="5"/>
        <end position="116"/>
    </location>
</feature>
<dbReference type="InterPro" id="IPR012280">
    <property type="entry name" value="Semialdhyde_DH_dimer_dom"/>
</dbReference>
<proteinExistence type="inferred from homology"/>
<accession>A0A537IR32</accession>
<gene>
    <name evidence="15" type="ORF">E6H05_09230</name>
</gene>
<evidence type="ECO:0000256" key="13">
    <source>
        <dbReference type="PIRSR" id="PIRSR000148-1"/>
    </source>
</evidence>
<dbReference type="InterPro" id="IPR036291">
    <property type="entry name" value="NAD(P)-bd_dom_sf"/>
</dbReference>
<feature type="active site" description="Proton acceptor" evidence="13">
    <location>
        <position position="242"/>
    </location>
</feature>
<evidence type="ECO:0000256" key="11">
    <source>
        <dbReference type="ARBA" id="ARBA00047891"/>
    </source>
</evidence>
<dbReference type="PANTHER" id="PTHR46278">
    <property type="entry name" value="DEHYDROGENASE, PUTATIVE-RELATED"/>
    <property type="match status" value="1"/>
</dbReference>
<dbReference type="Pfam" id="PF02774">
    <property type="entry name" value="Semialdhyde_dhC"/>
    <property type="match status" value="1"/>
</dbReference>
<dbReference type="AlphaFoldDB" id="A0A537IR32"/>
<evidence type="ECO:0000313" key="15">
    <source>
        <dbReference type="EMBL" id="TMI73759.1"/>
    </source>
</evidence>
<evidence type="ECO:0000256" key="12">
    <source>
        <dbReference type="NCBIfam" id="TIGR01296"/>
    </source>
</evidence>
<dbReference type="SUPFAM" id="SSF51735">
    <property type="entry name" value="NAD(P)-binding Rossmann-fold domains"/>
    <property type="match status" value="1"/>
</dbReference>
<feature type="active site" description="Acyl-thioester intermediate" evidence="13">
    <location>
        <position position="126"/>
    </location>
</feature>
<keyword evidence="9" id="KW-0457">Lysine biosynthesis</keyword>
<dbReference type="NCBIfam" id="TIGR01296">
    <property type="entry name" value="asd_B"/>
    <property type="match status" value="1"/>
</dbReference>
<keyword evidence="6" id="KW-0521">NADP</keyword>
<protein>
    <recommendedName>
        <fullName evidence="3 12">Aspartate-semialdehyde dehydrogenase</fullName>
        <ecNumber evidence="3 12">1.2.1.11</ecNumber>
    </recommendedName>
</protein>
<evidence type="ECO:0000256" key="6">
    <source>
        <dbReference type="ARBA" id="ARBA00022857"/>
    </source>
</evidence>
<dbReference type="GO" id="GO:0009089">
    <property type="term" value="P:lysine biosynthetic process via diaminopimelate"/>
    <property type="evidence" value="ECO:0007669"/>
    <property type="project" value="UniProtKB-UniRule"/>
</dbReference>
<dbReference type="Pfam" id="PF01118">
    <property type="entry name" value="Semialdhyde_dh"/>
    <property type="match status" value="1"/>
</dbReference>
<name>A0A537IR32_9BACT</name>
<dbReference type="GO" id="GO:0009086">
    <property type="term" value="P:methionine biosynthetic process"/>
    <property type="evidence" value="ECO:0007669"/>
    <property type="project" value="UniProtKB-UniRule"/>
</dbReference>
<dbReference type="InterPro" id="IPR005986">
    <property type="entry name" value="Asp_semialdehyde_DH_beta"/>
</dbReference>
<evidence type="ECO:0000256" key="10">
    <source>
        <dbReference type="ARBA" id="ARBA00023167"/>
    </source>
</evidence>
<dbReference type="Gene3D" id="3.30.360.10">
    <property type="entry name" value="Dihydrodipicolinate Reductase, domain 2"/>
    <property type="match status" value="1"/>
</dbReference>
<evidence type="ECO:0000256" key="8">
    <source>
        <dbReference type="ARBA" id="ARBA00023002"/>
    </source>
</evidence>
<keyword evidence="8 15" id="KW-0560">Oxidoreductase</keyword>
<keyword evidence="4" id="KW-0028">Amino-acid biosynthesis</keyword>
<dbReference type="GO" id="GO:0046983">
    <property type="term" value="F:protein dimerization activity"/>
    <property type="evidence" value="ECO:0007669"/>
    <property type="project" value="InterPro"/>
</dbReference>
<dbReference type="GO" id="GO:0004073">
    <property type="term" value="F:aspartate-semialdehyde dehydrogenase activity"/>
    <property type="evidence" value="ECO:0007669"/>
    <property type="project" value="UniProtKB-UniRule"/>
</dbReference>
<keyword evidence="10" id="KW-0486">Methionine biosynthesis</keyword>
<dbReference type="SUPFAM" id="SSF55347">
    <property type="entry name" value="Glyceraldehyde-3-phosphate dehydrogenase-like, C-terminal domain"/>
    <property type="match status" value="1"/>
</dbReference>
<dbReference type="InterPro" id="IPR000534">
    <property type="entry name" value="Semialdehyde_DH_NAD-bd"/>
</dbReference>
<comment type="subunit">
    <text evidence="2">Homodimer.</text>
</comment>
<evidence type="ECO:0000256" key="3">
    <source>
        <dbReference type="ARBA" id="ARBA00013120"/>
    </source>
</evidence>
<dbReference type="GO" id="GO:0009088">
    <property type="term" value="P:threonine biosynthetic process"/>
    <property type="evidence" value="ECO:0007669"/>
    <property type="project" value="UniProtKB-UniRule"/>
</dbReference>
<evidence type="ECO:0000256" key="9">
    <source>
        <dbReference type="ARBA" id="ARBA00023154"/>
    </source>
</evidence>
<dbReference type="SMART" id="SM00859">
    <property type="entry name" value="Semialdhyde_dh"/>
    <property type="match status" value="1"/>
</dbReference>
<evidence type="ECO:0000256" key="7">
    <source>
        <dbReference type="ARBA" id="ARBA00022915"/>
    </source>
</evidence>
<reference evidence="15 16" key="1">
    <citation type="journal article" date="2019" name="Nat. Microbiol.">
        <title>Mediterranean grassland soil C-N compound turnover is dependent on rainfall and depth, and is mediated by genomically divergent microorganisms.</title>
        <authorList>
            <person name="Diamond S."/>
            <person name="Andeer P.F."/>
            <person name="Li Z."/>
            <person name="Crits-Christoph A."/>
            <person name="Burstein D."/>
            <person name="Anantharaman K."/>
            <person name="Lane K.R."/>
            <person name="Thomas B.C."/>
            <person name="Pan C."/>
            <person name="Northen T.R."/>
            <person name="Banfield J.F."/>
        </authorList>
    </citation>
    <scope>NUCLEOTIDE SEQUENCE [LARGE SCALE GENOMIC DNA]</scope>
    <source>
        <strain evidence="15">NP_8</strain>
    </source>
</reference>
<dbReference type="GO" id="GO:0019877">
    <property type="term" value="P:diaminopimelate biosynthetic process"/>
    <property type="evidence" value="ECO:0007669"/>
    <property type="project" value="UniProtKB-KW"/>
</dbReference>
<evidence type="ECO:0000256" key="2">
    <source>
        <dbReference type="ARBA" id="ARBA00011738"/>
    </source>
</evidence>
<dbReference type="GO" id="GO:0051287">
    <property type="term" value="F:NAD binding"/>
    <property type="evidence" value="ECO:0007669"/>
    <property type="project" value="InterPro"/>
</dbReference>
<comment type="catalytic activity">
    <reaction evidence="11">
        <text>L-aspartate 4-semialdehyde + phosphate + NADP(+) = 4-phospho-L-aspartate + NADPH + H(+)</text>
        <dbReference type="Rhea" id="RHEA:24284"/>
        <dbReference type="ChEBI" id="CHEBI:15378"/>
        <dbReference type="ChEBI" id="CHEBI:43474"/>
        <dbReference type="ChEBI" id="CHEBI:57535"/>
        <dbReference type="ChEBI" id="CHEBI:57783"/>
        <dbReference type="ChEBI" id="CHEBI:58349"/>
        <dbReference type="ChEBI" id="CHEBI:537519"/>
        <dbReference type="EC" id="1.2.1.11"/>
    </reaction>
</comment>
<keyword evidence="5" id="KW-0791">Threonine biosynthesis</keyword>
<dbReference type="GO" id="GO:0009097">
    <property type="term" value="P:isoleucine biosynthetic process"/>
    <property type="evidence" value="ECO:0007669"/>
    <property type="project" value="UniProtKB-UniRule"/>
</dbReference>
<organism evidence="15 16">
    <name type="scientific">Candidatus Segetimicrobium genomatis</name>
    <dbReference type="NCBI Taxonomy" id="2569760"/>
    <lineage>
        <taxon>Bacteria</taxon>
        <taxon>Bacillati</taxon>
        <taxon>Candidatus Sysuimicrobiota</taxon>
        <taxon>Candidatus Sysuimicrobiia</taxon>
        <taxon>Candidatus Sysuimicrobiales</taxon>
        <taxon>Candidatus Segetimicrobiaceae</taxon>
        <taxon>Candidatus Segetimicrobium</taxon>
    </lineage>
</organism>
<evidence type="ECO:0000313" key="16">
    <source>
        <dbReference type="Proteomes" id="UP000318834"/>
    </source>
</evidence>
<dbReference type="CDD" id="cd02316">
    <property type="entry name" value="VcASADH2_like_N"/>
    <property type="match status" value="1"/>
</dbReference>
<dbReference type="Proteomes" id="UP000318834">
    <property type="component" value="Unassembled WGS sequence"/>
</dbReference>
<dbReference type="PIRSF" id="PIRSF000148">
    <property type="entry name" value="ASA_dh"/>
    <property type="match status" value="1"/>
</dbReference>
<sequence>MNGYRVGIVGATGVVGREALRVLQERNFPASTLKLFASSRSAGRRIGSHVVEEASRAAFHDLELVIFDTPDEVARELVPLAAAAGAIVIDNSAAFRMEPDVPLVIPEVNAEALRHAPRRIIANPNCTTATIAVPLAPLHKAAGLRRLIACSYQSVSGAGQRGVEQLWAELQEAGASRRTPDRPRGSAFAEPIALNVIPAVGSLRGATFSEETKVAAELRKMLSAPRLPVGVTCVRVPTLVAHGVAVHAEFEQPLDAAQARKLLAAAPGVELVDDPAAGRVPTTLAAAGRDPCLVGRIRTDEAGCLAFFAVADNLRKGAALNAVQIAEHLIEMGLVTSKVTS</sequence>
<dbReference type="EC" id="1.2.1.11" evidence="3 12"/>
<evidence type="ECO:0000256" key="4">
    <source>
        <dbReference type="ARBA" id="ARBA00022605"/>
    </source>
</evidence>
<dbReference type="PANTHER" id="PTHR46278:SF2">
    <property type="entry name" value="ASPARTATE-SEMIALDEHYDE DEHYDROGENASE"/>
    <property type="match status" value="1"/>
</dbReference>
<keyword evidence="7" id="KW-0220">Diaminopimelate biosynthesis</keyword>